<accession>A0A2M7R572</accession>
<dbReference type="AlphaFoldDB" id="A0A2M7R572"/>
<protein>
    <recommendedName>
        <fullName evidence="3">CopG family transcriptional regulator</fullName>
    </recommendedName>
</protein>
<reference evidence="2" key="1">
    <citation type="submission" date="2017-09" db="EMBL/GenBank/DDBJ databases">
        <title>Depth-based differentiation of microbial function through sediment-hosted aquifers and enrichment of novel symbionts in the deep terrestrial subsurface.</title>
        <authorList>
            <person name="Probst A.J."/>
            <person name="Ladd B."/>
            <person name="Jarett J.K."/>
            <person name="Geller-Mcgrath D.E."/>
            <person name="Sieber C.M.K."/>
            <person name="Emerson J.B."/>
            <person name="Anantharaman K."/>
            <person name="Thomas B.C."/>
            <person name="Malmstrom R."/>
            <person name="Stieglmeier M."/>
            <person name="Klingl A."/>
            <person name="Woyke T."/>
            <person name="Ryan C.M."/>
            <person name="Banfield J.F."/>
        </authorList>
    </citation>
    <scope>NUCLEOTIDE SEQUENCE [LARGE SCALE GENOMIC DNA]</scope>
</reference>
<gene>
    <name evidence="1" type="ORF">COY73_03910</name>
</gene>
<dbReference type="Proteomes" id="UP000230767">
    <property type="component" value="Unassembled WGS sequence"/>
</dbReference>
<sequence length="68" mass="8006">MATITIPKSLIKEVDRTAKNFGLSKEDFLVGAILYYLKNINEKIELKKELEIWEKASDEDFLRFEQKI</sequence>
<organism evidence="1 2">
    <name type="scientific">Candidatus Nealsonbacteria bacterium CG_4_10_14_0_8_um_filter_37_14</name>
    <dbReference type="NCBI Taxonomy" id="1974684"/>
    <lineage>
        <taxon>Bacteria</taxon>
        <taxon>Candidatus Nealsoniibacteriota</taxon>
    </lineage>
</organism>
<comment type="caution">
    <text evidence="1">The sequence shown here is derived from an EMBL/GenBank/DDBJ whole genome shotgun (WGS) entry which is preliminary data.</text>
</comment>
<proteinExistence type="predicted"/>
<evidence type="ECO:0000313" key="1">
    <source>
        <dbReference type="EMBL" id="PIY88427.1"/>
    </source>
</evidence>
<evidence type="ECO:0000313" key="2">
    <source>
        <dbReference type="Proteomes" id="UP000230767"/>
    </source>
</evidence>
<dbReference type="EMBL" id="PFLW01000092">
    <property type="protein sequence ID" value="PIY88427.1"/>
    <property type="molecule type" value="Genomic_DNA"/>
</dbReference>
<name>A0A2M7R572_9BACT</name>
<evidence type="ECO:0008006" key="3">
    <source>
        <dbReference type="Google" id="ProtNLM"/>
    </source>
</evidence>